<feature type="compositionally biased region" description="Low complexity" evidence="1">
    <location>
        <begin position="1"/>
        <end position="12"/>
    </location>
</feature>
<proteinExistence type="predicted"/>
<gene>
    <name evidence="3" type="ORF">XELAEV_18024279mg</name>
</gene>
<feature type="region of interest" description="Disordered" evidence="1">
    <location>
        <begin position="1"/>
        <end position="92"/>
    </location>
</feature>
<organism evidence="3 4">
    <name type="scientific">Xenopus laevis</name>
    <name type="common">African clawed frog</name>
    <dbReference type="NCBI Taxonomy" id="8355"/>
    <lineage>
        <taxon>Eukaryota</taxon>
        <taxon>Metazoa</taxon>
        <taxon>Chordata</taxon>
        <taxon>Craniata</taxon>
        <taxon>Vertebrata</taxon>
        <taxon>Euteleostomi</taxon>
        <taxon>Amphibia</taxon>
        <taxon>Batrachia</taxon>
        <taxon>Anura</taxon>
        <taxon>Pipoidea</taxon>
        <taxon>Pipidae</taxon>
        <taxon>Xenopodinae</taxon>
        <taxon>Xenopus</taxon>
        <taxon>Xenopus</taxon>
    </lineage>
</organism>
<evidence type="ECO:0000313" key="4">
    <source>
        <dbReference type="Proteomes" id="UP000694892"/>
    </source>
</evidence>
<feature type="transmembrane region" description="Helical" evidence="2">
    <location>
        <begin position="102"/>
        <end position="123"/>
    </location>
</feature>
<reference evidence="4" key="1">
    <citation type="journal article" date="2016" name="Nature">
        <title>Genome evolution in the allotetraploid frog Xenopus laevis.</title>
        <authorList>
            <person name="Session A.M."/>
            <person name="Uno Y."/>
            <person name="Kwon T."/>
            <person name="Chapman J.A."/>
            <person name="Toyoda A."/>
            <person name="Takahashi S."/>
            <person name="Fukui A."/>
            <person name="Hikosaka A."/>
            <person name="Suzuki A."/>
            <person name="Kondo M."/>
            <person name="van Heeringen S.J."/>
            <person name="Quigley I."/>
            <person name="Heinz S."/>
            <person name="Ogino H."/>
            <person name="Ochi H."/>
            <person name="Hellsten U."/>
            <person name="Lyons J.B."/>
            <person name="Simakov O."/>
            <person name="Putnam N."/>
            <person name="Stites J."/>
            <person name="Kuroki Y."/>
            <person name="Tanaka T."/>
            <person name="Michiue T."/>
            <person name="Watanabe M."/>
            <person name="Bogdanovic O."/>
            <person name="Lister R."/>
            <person name="Georgiou G."/>
            <person name="Paranjpe S.S."/>
            <person name="van Kruijsbergen I."/>
            <person name="Shu S."/>
            <person name="Carlson J."/>
            <person name="Kinoshita T."/>
            <person name="Ohta Y."/>
            <person name="Mawaribuchi S."/>
            <person name="Jenkins J."/>
            <person name="Grimwood J."/>
            <person name="Schmutz J."/>
            <person name="Mitros T."/>
            <person name="Mozaffari S.V."/>
            <person name="Suzuki Y."/>
            <person name="Haramoto Y."/>
            <person name="Yamamoto T.S."/>
            <person name="Takagi C."/>
            <person name="Heald R."/>
            <person name="Miller K."/>
            <person name="Haudenschild C."/>
            <person name="Kitzman J."/>
            <person name="Nakayama T."/>
            <person name="Izutsu Y."/>
            <person name="Robert J."/>
            <person name="Fortriede J."/>
            <person name="Burns K."/>
            <person name="Lotay V."/>
            <person name="Karimi K."/>
            <person name="Yasuoka Y."/>
            <person name="Dichmann D.S."/>
            <person name="Flajnik M.F."/>
            <person name="Houston D.W."/>
            <person name="Shendure J."/>
            <person name="DuPasquier L."/>
            <person name="Vize P.D."/>
            <person name="Zorn A.M."/>
            <person name="Ito M."/>
            <person name="Marcotte E.M."/>
            <person name="Wallingford J.B."/>
            <person name="Ito Y."/>
            <person name="Asashima M."/>
            <person name="Ueno N."/>
            <person name="Matsuda Y."/>
            <person name="Veenstra G.J."/>
            <person name="Fujiyama A."/>
            <person name="Harland R.M."/>
            <person name="Taira M."/>
            <person name="Rokhsar D.S."/>
        </authorList>
    </citation>
    <scope>NUCLEOTIDE SEQUENCE [LARGE SCALE GENOMIC DNA]</scope>
    <source>
        <strain evidence="4">J</strain>
    </source>
</reference>
<evidence type="ECO:0008006" key="5">
    <source>
        <dbReference type="Google" id="ProtNLM"/>
    </source>
</evidence>
<dbReference type="PANTHER" id="PTHR36683">
    <property type="entry name" value="CELL CYCLE EXIT AND NEURONAL DIFFERENTIATION PROTEIN 1"/>
    <property type="match status" value="1"/>
</dbReference>
<feature type="compositionally biased region" description="Polar residues" evidence="1">
    <location>
        <begin position="34"/>
        <end position="51"/>
    </location>
</feature>
<evidence type="ECO:0000256" key="1">
    <source>
        <dbReference type="SAM" id="MobiDB-lite"/>
    </source>
</evidence>
<protein>
    <recommendedName>
        <fullName evidence="5">Cell cycle exit and neuronal differentiation protein 1</fullName>
    </recommendedName>
</protein>
<evidence type="ECO:0000256" key="2">
    <source>
        <dbReference type="SAM" id="Phobius"/>
    </source>
</evidence>
<keyword evidence="2" id="KW-0812">Transmembrane</keyword>
<evidence type="ECO:0000313" key="3">
    <source>
        <dbReference type="EMBL" id="OCT81771.1"/>
    </source>
</evidence>
<dbReference type="EMBL" id="CM004473">
    <property type="protein sequence ID" value="OCT81771.1"/>
    <property type="molecule type" value="Genomic_DNA"/>
</dbReference>
<dbReference type="Proteomes" id="UP000694892">
    <property type="component" value="Chromosome 4S"/>
</dbReference>
<sequence>MEAKSRSTSSKASKIEKGSPAAVKRDSSAKEQHNPTANKTTAESVAATQDGTKSDAAEPQVTPATSDKGNTEEQDSSNGAGEGSGFEGSRFEGSRFEGLKPLLVAAGVTVAALAVIVGVVFLARKK</sequence>
<dbReference type="InterPro" id="IPR020162">
    <property type="entry name" value="Cend1"/>
</dbReference>
<dbReference type="GO" id="GO:0021686">
    <property type="term" value="P:cerebellar granular layer maturation"/>
    <property type="evidence" value="ECO:0007669"/>
    <property type="project" value="TreeGrafter"/>
</dbReference>
<accession>A0A974CZQ5</accession>
<dbReference type="AlphaFoldDB" id="A0A974CZQ5"/>
<keyword evidence="2" id="KW-0472">Membrane</keyword>
<keyword evidence="2" id="KW-1133">Transmembrane helix</keyword>
<name>A0A974CZQ5_XENLA</name>
<dbReference type="GO" id="GO:0021933">
    <property type="term" value="P:radial glia guided migration of cerebellar granule cell"/>
    <property type="evidence" value="ECO:0007669"/>
    <property type="project" value="TreeGrafter"/>
</dbReference>
<dbReference type="Pfam" id="PF15677">
    <property type="entry name" value="CEND1"/>
    <property type="match status" value="1"/>
</dbReference>
<dbReference type="PANTHER" id="PTHR36683:SF1">
    <property type="entry name" value="CELL CYCLE EXIT AND NEURONAL DIFFERENTIATION PROTEIN 1"/>
    <property type="match status" value="1"/>
</dbReference>
<feature type="compositionally biased region" description="Basic and acidic residues" evidence="1">
    <location>
        <begin position="13"/>
        <end position="33"/>
    </location>
</feature>
<dbReference type="GO" id="GO:0021702">
    <property type="term" value="P:cerebellar Purkinje cell differentiation"/>
    <property type="evidence" value="ECO:0007669"/>
    <property type="project" value="TreeGrafter"/>
</dbReference>